<feature type="chain" id="PRO_5043962424" evidence="1">
    <location>
        <begin position="22"/>
        <end position="253"/>
    </location>
</feature>
<dbReference type="Pfam" id="PF13349">
    <property type="entry name" value="DUF4097"/>
    <property type="match status" value="1"/>
</dbReference>
<organism evidence="3">
    <name type="scientific">Streptomyces sp. NBC_00003</name>
    <dbReference type="NCBI Taxonomy" id="2903608"/>
    <lineage>
        <taxon>Bacteria</taxon>
        <taxon>Bacillati</taxon>
        <taxon>Actinomycetota</taxon>
        <taxon>Actinomycetes</taxon>
        <taxon>Kitasatosporales</taxon>
        <taxon>Streptomycetaceae</taxon>
        <taxon>Streptomyces</taxon>
    </lineage>
</organism>
<dbReference type="InterPro" id="IPR025164">
    <property type="entry name" value="Toastrack_DUF4097"/>
</dbReference>
<keyword evidence="1" id="KW-0732">Signal</keyword>
<protein>
    <submittedName>
        <fullName evidence="3">DUF4097 domain-containing protein</fullName>
    </submittedName>
</protein>
<dbReference type="PROSITE" id="PS51257">
    <property type="entry name" value="PROKAR_LIPOPROTEIN"/>
    <property type="match status" value="1"/>
</dbReference>
<evidence type="ECO:0000313" key="3">
    <source>
        <dbReference type="EMBL" id="WTW64269.1"/>
    </source>
</evidence>
<reference evidence="3" key="1">
    <citation type="submission" date="2022-10" db="EMBL/GenBank/DDBJ databases">
        <title>The complete genomes of actinobacterial strains from the NBC collection.</title>
        <authorList>
            <person name="Joergensen T.S."/>
            <person name="Alvarez Arevalo M."/>
            <person name="Sterndorff E.B."/>
            <person name="Faurdal D."/>
            <person name="Vuksanovic O."/>
            <person name="Mourched A.-S."/>
            <person name="Charusanti P."/>
            <person name="Shaw S."/>
            <person name="Blin K."/>
            <person name="Weber T."/>
        </authorList>
    </citation>
    <scope>NUCLEOTIDE SEQUENCE</scope>
    <source>
        <strain evidence="3">NBC_00003</strain>
    </source>
</reference>
<feature type="signal peptide" evidence="1">
    <location>
        <begin position="1"/>
        <end position="21"/>
    </location>
</feature>
<sequence>MAFRCRTALFAAAGAGFLCFALTGCGSSDPGDAPVEHKNFALGGKALTIDAGNSTVVVTPADVKDVRVARQVNGWVAFGNGPDASWELSNGTLSLGVKCSGLVKNCSARHEVKVPRGVAVTVHDNDGRVEASGFDTPLVIASDNGRISVKDSSGPLDLTSRDGRIDGQGIRAKSVRASSDNGRVALTFAVVPDSVVATSNDGRVDLAVPKDAYKVAARADNGRVDVTVDRSDSSTHVLTARSDNGRVSVHNNS</sequence>
<dbReference type="EMBL" id="CP108318">
    <property type="protein sequence ID" value="WTW64269.1"/>
    <property type="molecule type" value="Genomic_DNA"/>
</dbReference>
<feature type="domain" description="DUF4097" evidence="2">
    <location>
        <begin position="102"/>
        <end position="251"/>
    </location>
</feature>
<name>A0AAU2VAU1_9ACTN</name>
<proteinExistence type="predicted"/>
<dbReference type="AlphaFoldDB" id="A0AAU2VAU1"/>
<evidence type="ECO:0000256" key="1">
    <source>
        <dbReference type="SAM" id="SignalP"/>
    </source>
</evidence>
<evidence type="ECO:0000259" key="2">
    <source>
        <dbReference type="Pfam" id="PF13349"/>
    </source>
</evidence>
<gene>
    <name evidence="3" type="ORF">OG549_28510</name>
</gene>
<accession>A0AAU2VAU1</accession>